<dbReference type="Pfam" id="PF17389">
    <property type="entry name" value="Bac_rhamnosid6H"/>
    <property type="match status" value="1"/>
</dbReference>
<evidence type="ECO:0000259" key="5">
    <source>
        <dbReference type="Pfam" id="PF08531"/>
    </source>
</evidence>
<dbReference type="Gene3D" id="1.50.10.10">
    <property type="match status" value="1"/>
</dbReference>
<dbReference type="Proteomes" id="UP000320707">
    <property type="component" value="Unassembled WGS sequence"/>
</dbReference>
<feature type="domain" description="Alpha-L-rhamnosidase concanavalin-like" evidence="4">
    <location>
        <begin position="340"/>
        <end position="444"/>
    </location>
</feature>
<dbReference type="InterPro" id="IPR035398">
    <property type="entry name" value="Bac_rhamnosid_C"/>
</dbReference>
<organism evidence="8 9">
    <name type="scientific">Fusarium oxysporum f. sp. cubense</name>
    <dbReference type="NCBI Taxonomy" id="61366"/>
    <lineage>
        <taxon>Eukaryota</taxon>
        <taxon>Fungi</taxon>
        <taxon>Dikarya</taxon>
        <taxon>Ascomycota</taxon>
        <taxon>Pezizomycotina</taxon>
        <taxon>Sordariomycetes</taxon>
        <taxon>Hypocreomycetidae</taxon>
        <taxon>Hypocreales</taxon>
        <taxon>Nectriaceae</taxon>
        <taxon>Fusarium</taxon>
        <taxon>Fusarium oxysporum species complex</taxon>
    </lineage>
</organism>
<reference evidence="8 9" key="1">
    <citation type="journal article" date="2019" name="Microbiol. Resour. Announc.">
        <title>High-quality draft genome sequence of Fusarium oxysporum f. sp. cubense strain 160527, a causal agent of Panama disease.</title>
        <authorList>
            <person name="Asai S."/>
            <person name="Ayukawa Y."/>
            <person name="Gan P."/>
            <person name="Masuda S."/>
            <person name="Komatsu K."/>
            <person name="Shirasu K."/>
            <person name="Arie T."/>
        </authorList>
    </citation>
    <scope>NUCLEOTIDE SEQUENCE [LARGE SCALE GENOMIC DNA]</scope>
    <source>
        <strain evidence="8 9">160527</strain>
    </source>
</reference>
<evidence type="ECO:0000256" key="3">
    <source>
        <dbReference type="ARBA" id="ARBA00022801"/>
    </source>
</evidence>
<feature type="domain" description="Bacterial alpha-L-rhamnosidase N-terminal" evidence="5">
    <location>
        <begin position="155"/>
        <end position="330"/>
    </location>
</feature>
<dbReference type="Pfam" id="PF17390">
    <property type="entry name" value="Bac_rhamnosid_C"/>
    <property type="match status" value="1"/>
</dbReference>
<dbReference type="InterPro" id="IPR013737">
    <property type="entry name" value="Bac_rhamnosid_N"/>
</dbReference>
<evidence type="ECO:0000259" key="7">
    <source>
        <dbReference type="Pfam" id="PF17390"/>
    </source>
</evidence>
<evidence type="ECO:0000259" key="4">
    <source>
        <dbReference type="Pfam" id="PF05592"/>
    </source>
</evidence>
<feature type="domain" description="Alpha-L-rhamnosidase six-hairpin glycosidase" evidence="6">
    <location>
        <begin position="450"/>
        <end position="802"/>
    </location>
</feature>
<dbReference type="Pfam" id="PF08531">
    <property type="entry name" value="Bac_rhamnosid_N"/>
    <property type="match status" value="1"/>
</dbReference>
<dbReference type="SUPFAM" id="SSF48208">
    <property type="entry name" value="Six-hairpin glycosidases"/>
    <property type="match status" value="1"/>
</dbReference>
<dbReference type="AlphaFoldDB" id="A0A559KSE9"/>
<evidence type="ECO:0000259" key="6">
    <source>
        <dbReference type="Pfam" id="PF17389"/>
    </source>
</evidence>
<dbReference type="Gene3D" id="2.60.420.10">
    <property type="entry name" value="Maltose phosphorylase, domain 3"/>
    <property type="match status" value="1"/>
</dbReference>
<dbReference type="Gene3D" id="2.60.40.10">
    <property type="entry name" value="Immunoglobulins"/>
    <property type="match status" value="1"/>
</dbReference>
<dbReference type="InterPro" id="IPR013783">
    <property type="entry name" value="Ig-like_fold"/>
</dbReference>
<comment type="catalytic activity">
    <reaction evidence="1">
        <text>Hydrolysis of terminal non-reducing alpha-L-rhamnose residues in alpha-L-rhamnosides.</text>
        <dbReference type="EC" id="3.2.1.40"/>
    </reaction>
</comment>
<keyword evidence="3" id="KW-0378">Hydrolase</keyword>
<dbReference type="GO" id="GO:0005975">
    <property type="term" value="P:carbohydrate metabolic process"/>
    <property type="evidence" value="ECO:0007669"/>
    <property type="project" value="InterPro"/>
</dbReference>
<dbReference type="Pfam" id="PF05592">
    <property type="entry name" value="Bac_rhamnosid"/>
    <property type="match status" value="1"/>
</dbReference>
<evidence type="ECO:0000313" key="8">
    <source>
        <dbReference type="EMBL" id="TVY62676.1"/>
    </source>
</evidence>
<feature type="domain" description="Alpha-L-rhamnosidase C-terminal" evidence="7">
    <location>
        <begin position="804"/>
        <end position="882"/>
    </location>
</feature>
<dbReference type="InterPro" id="IPR016007">
    <property type="entry name" value="Alpha_rhamnosid"/>
</dbReference>
<evidence type="ECO:0000313" key="9">
    <source>
        <dbReference type="Proteomes" id="UP000320707"/>
    </source>
</evidence>
<dbReference type="Gene3D" id="2.60.120.260">
    <property type="entry name" value="Galactose-binding domain-like"/>
    <property type="match status" value="2"/>
</dbReference>
<comment type="caution">
    <text evidence="8">The sequence shown here is derived from an EMBL/GenBank/DDBJ whole genome shotgun (WGS) entry which is preliminary data.</text>
</comment>
<dbReference type="InterPro" id="IPR008928">
    <property type="entry name" value="6-hairpin_glycosidase_sf"/>
</dbReference>
<dbReference type="InterPro" id="IPR008902">
    <property type="entry name" value="Rhamnosid_concanavalin"/>
</dbReference>
<proteinExistence type="predicted"/>
<evidence type="ECO:0000256" key="2">
    <source>
        <dbReference type="ARBA" id="ARBA00012652"/>
    </source>
</evidence>
<dbReference type="PANTHER" id="PTHR33307:SF6">
    <property type="entry name" value="ALPHA-RHAMNOSIDASE (EUROFUNG)-RELATED"/>
    <property type="match status" value="1"/>
</dbReference>
<dbReference type="EMBL" id="SRMI01000010">
    <property type="protein sequence ID" value="TVY62676.1"/>
    <property type="molecule type" value="Genomic_DNA"/>
</dbReference>
<dbReference type="InterPro" id="IPR012341">
    <property type="entry name" value="6hp_glycosidase-like_sf"/>
</dbReference>
<name>A0A559KSE9_FUSOC</name>
<dbReference type="PIRSF" id="PIRSF010631">
    <property type="entry name" value="A-rhamnsds"/>
    <property type="match status" value="1"/>
</dbReference>
<dbReference type="PANTHER" id="PTHR33307">
    <property type="entry name" value="ALPHA-RHAMNOSIDASE (EUROFUNG)"/>
    <property type="match status" value="1"/>
</dbReference>
<gene>
    <name evidence="8" type="primary">bglO</name>
    <name evidence="8" type="ORF">Focb16_v004347</name>
</gene>
<protein>
    <recommendedName>
        <fullName evidence="2">alpha-L-rhamnosidase</fullName>
        <ecNumber evidence="2">3.2.1.40</ecNumber>
    </recommendedName>
</protein>
<dbReference type="Pfam" id="PF25788">
    <property type="entry name" value="Ig_Rha78A_N"/>
    <property type="match status" value="1"/>
</dbReference>
<accession>A0A559KSE9</accession>
<dbReference type="InterPro" id="IPR035396">
    <property type="entry name" value="Bac_rhamnosid6H"/>
</dbReference>
<dbReference type="EC" id="3.2.1.40" evidence="2"/>
<sequence>MATVIDLQFEHYHAPNTLGVHETGPRLSWKIKPDGVAFKQAGYETGLTVYGPDSQALTSSAVKCRSPSSHLVPWPFDEPLQSRQRVSARVRVWDDTRYQSPWSEPAELETGLLSRSDWVCERITAPWASSKKDPAPEQLFRKQFKLDNSTATGSLAKARLYITAQGVYEAEINGTRVGDYFLAPGWTSYAGRIQYQTYNVTSLLSHGQDNCIGVRVAEGWFSGRIGFRGGHRHIWGTNTTLIAQLEVTYDDGSVTVVPTDDSWKVIEGPIRLAEIYDGEKYDATLEVPFWSSPSQGDRTCTSWENAVQLHALPASTQLVAGFGEPVRRTETVKPVEKIITPSGKTVLDFGQNLVGYLRLKDIRGPRGHMITLRHAEVLENGELGTRPLRFCQALDTYTLRGSNQDRSEDYEPRFTFHGFRYAQVNGWLGDLDLASNSIEAVVCHTDMMPVGQFSCSNDLLNQLYNNVVWGMKGNFLSVPTDCPQRDERLGWTGDLALFAPTACLIYDCFGMVKNWLIDVEFDQYVLGGVPPMVSPNSTLPDPVWCRRIPCAIWHDVTILAPWALYQETGDAAILSQQYNSMTTWMKVLPRKKSGLIHLWDPEPFQLGDWLDPLAPPEEPWKGTTDSKMVSNMFLIQSLNLMAKISDLLGKEAETKLYQADCQATRAEFQAEFVTATGRLVSDSQAAYSLAICLDLLTPSQRVRAGGRLVELVRKNEFKIGTGFAGTPFICEALAVTGHIHIAYAMLLETKCPSWLYPVTMGATTVWERWDSMLPDGSINPGDMTSFNHYAFGAIAKFMYERVAGLQRVEPGWTKCRIAPLIGAEFSSASAKHVSRHGTISFSWETKKMDQDQEQICLQATIPHGTRAQISLPQGKEEVTHEVGPGKWSFQSLFTRDYEWPVLPWKPKS</sequence>
<dbReference type="GO" id="GO:0030596">
    <property type="term" value="F:alpha-L-rhamnosidase activity"/>
    <property type="evidence" value="ECO:0007669"/>
    <property type="project" value="UniProtKB-EC"/>
</dbReference>
<evidence type="ECO:0000256" key="1">
    <source>
        <dbReference type="ARBA" id="ARBA00001445"/>
    </source>
</evidence>